<feature type="region of interest" description="Disordered" evidence="1">
    <location>
        <begin position="41"/>
        <end position="61"/>
    </location>
</feature>
<organism evidence="3 4">
    <name type="scientific">Dimargaris cristalligena</name>
    <dbReference type="NCBI Taxonomy" id="215637"/>
    <lineage>
        <taxon>Eukaryota</taxon>
        <taxon>Fungi</taxon>
        <taxon>Fungi incertae sedis</taxon>
        <taxon>Zoopagomycota</taxon>
        <taxon>Kickxellomycotina</taxon>
        <taxon>Dimargaritomycetes</taxon>
        <taxon>Dimargaritales</taxon>
        <taxon>Dimargaritaceae</taxon>
        <taxon>Dimargaris</taxon>
    </lineage>
</organism>
<accession>A0A4P9ZQB5</accession>
<keyword evidence="4" id="KW-1185">Reference proteome</keyword>
<feature type="signal peptide" evidence="2">
    <location>
        <begin position="1"/>
        <end position="25"/>
    </location>
</feature>
<reference evidence="4" key="1">
    <citation type="journal article" date="2018" name="Nat. Microbiol.">
        <title>Leveraging single-cell genomics to expand the fungal tree of life.</title>
        <authorList>
            <person name="Ahrendt S.R."/>
            <person name="Quandt C.A."/>
            <person name="Ciobanu D."/>
            <person name="Clum A."/>
            <person name="Salamov A."/>
            <person name="Andreopoulos B."/>
            <person name="Cheng J.F."/>
            <person name="Woyke T."/>
            <person name="Pelin A."/>
            <person name="Henrissat B."/>
            <person name="Reynolds N.K."/>
            <person name="Benny G.L."/>
            <person name="Smith M.E."/>
            <person name="James T.Y."/>
            <person name="Grigoriev I.V."/>
        </authorList>
    </citation>
    <scope>NUCLEOTIDE SEQUENCE [LARGE SCALE GENOMIC DNA]</scope>
    <source>
        <strain evidence="4">RSA 468</strain>
    </source>
</reference>
<gene>
    <name evidence="3" type="ORF">BJ085DRAFT_30203</name>
</gene>
<dbReference type="Proteomes" id="UP000268162">
    <property type="component" value="Unassembled WGS sequence"/>
</dbReference>
<dbReference type="AlphaFoldDB" id="A0A4P9ZQB5"/>
<evidence type="ECO:0000313" key="4">
    <source>
        <dbReference type="Proteomes" id="UP000268162"/>
    </source>
</evidence>
<protein>
    <submittedName>
        <fullName evidence="3">Uncharacterized protein</fullName>
    </submittedName>
</protein>
<dbReference type="EMBL" id="ML003060">
    <property type="protein sequence ID" value="RKP34812.1"/>
    <property type="molecule type" value="Genomic_DNA"/>
</dbReference>
<evidence type="ECO:0000256" key="2">
    <source>
        <dbReference type="SAM" id="SignalP"/>
    </source>
</evidence>
<evidence type="ECO:0000313" key="3">
    <source>
        <dbReference type="EMBL" id="RKP34812.1"/>
    </source>
</evidence>
<feature type="chain" id="PRO_5020255261" evidence="2">
    <location>
        <begin position="26"/>
        <end position="129"/>
    </location>
</feature>
<proteinExistence type="predicted"/>
<sequence length="129" mass="14444">MSASKLPRVIITTFCLLSLVIPILASVNQLTSVQSTLKRPAPDDFDQASKPKRASTIIPPPLSTERTPLCGELSLVAFPNGFTHYIRKNMQAKIRKTRIRISYMPVFDTLNGMKKAFEDTITDYMNSII</sequence>
<name>A0A4P9ZQB5_9FUNG</name>
<evidence type="ECO:0000256" key="1">
    <source>
        <dbReference type="SAM" id="MobiDB-lite"/>
    </source>
</evidence>
<keyword evidence="2" id="KW-0732">Signal</keyword>